<dbReference type="InterPro" id="IPR047201">
    <property type="entry name" value="ERI-1_3'hExo-like"/>
</dbReference>
<dbReference type="InterPro" id="IPR013520">
    <property type="entry name" value="Ribonucl_H"/>
</dbReference>
<dbReference type="GO" id="GO:0043226">
    <property type="term" value="C:organelle"/>
    <property type="evidence" value="ECO:0007669"/>
    <property type="project" value="UniProtKB-ARBA"/>
</dbReference>
<keyword evidence="4" id="KW-0540">Nuclease</keyword>
<evidence type="ECO:0000313" key="13">
    <source>
        <dbReference type="Proteomes" id="UP000323011"/>
    </source>
</evidence>
<dbReference type="InterPro" id="IPR036397">
    <property type="entry name" value="RNaseH_sf"/>
</dbReference>
<name>A0A5A8CHH4_CAFRO</name>
<dbReference type="Gene3D" id="1.10.10.970">
    <property type="entry name" value="RNA 2'-phosphotransferase, Tpt1/KptA family, N-terminal domain"/>
    <property type="match status" value="1"/>
</dbReference>
<dbReference type="InterPro" id="IPR011992">
    <property type="entry name" value="EF-hand-dom_pair"/>
</dbReference>
<dbReference type="InterPro" id="IPR002745">
    <property type="entry name" value="Ptrans_KptA/Tpt1"/>
</dbReference>
<keyword evidence="5" id="KW-0677">Repeat</keyword>
<evidence type="ECO:0000256" key="2">
    <source>
        <dbReference type="ARBA" id="ARBA00005253"/>
    </source>
</evidence>
<comment type="function">
    <text evidence="1">Catalyzes the last step of tRNA splicing, the transfer of the splice junction 2'-phosphate from ligated tRNA to NAD to produce ADP-ribose 1''-2'' cyclic phosphate.</text>
</comment>
<dbReference type="CDD" id="cd06133">
    <property type="entry name" value="ERI-1_3'hExo_like"/>
    <property type="match status" value="1"/>
</dbReference>
<evidence type="ECO:0000256" key="7">
    <source>
        <dbReference type="ARBA" id="ARBA00022837"/>
    </source>
</evidence>
<evidence type="ECO:0000256" key="3">
    <source>
        <dbReference type="ARBA" id="ARBA00012007"/>
    </source>
</evidence>
<dbReference type="InterPro" id="IPR002048">
    <property type="entry name" value="EF_hand_dom"/>
</dbReference>
<dbReference type="SMART" id="SM00479">
    <property type="entry name" value="EXOIII"/>
    <property type="match status" value="1"/>
</dbReference>
<dbReference type="GO" id="GO:0000215">
    <property type="term" value="F:tRNA 2'-phosphotransferase activity"/>
    <property type="evidence" value="ECO:0007669"/>
    <property type="project" value="UniProtKB-EC"/>
</dbReference>
<feature type="domain" description="EF-hand" evidence="11">
    <location>
        <begin position="14"/>
        <end position="49"/>
    </location>
</feature>
<evidence type="ECO:0000259" key="11">
    <source>
        <dbReference type="PROSITE" id="PS50222"/>
    </source>
</evidence>
<dbReference type="AlphaFoldDB" id="A0A5A8CHH4"/>
<dbReference type="PROSITE" id="PS00018">
    <property type="entry name" value="EF_HAND_1"/>
    <property type="match status" value="2"/>
</dbReference>
<feature type="region of interest" description="Disordered" evidence="10">
    <location>
        <begin position="377"/>
        <end position="403"/>
    </location>
</feature>
<feature type="region of interest" description="Disordered" evidence="10">
    <location>
        <begin position="720"/>
        <end position="744"/>
    </location>
</feature>
<keyword evidence="7" id="KW-0106">Calcium</keyword>
<dbReference type="InterPro" id="IPR012337">
    <property type="entry name" value="RNaseH-like_sf"/>
</dbReference>
<comment type="catalytic activity">
    <reaction evidence="9">
        <text>2'-phospho-[ligated tRNA] + NAD(+) = mature tRNA + ADP-alpha-D-ribose 1'',2''-cyclic phosphate + nicotinamide</text>
        <dbReference type="Rhea" id="RHEA:23324"/>
        <dbReference type="Rhea" id="RHEA-COMP:11106"/>
        <dbReference type="Rhea" id="RHEA-COMP:11107"/>
        <dbReference type="ChEBI" id="CHEBI:17154"/>
        <dbReference type="ChEBI" id="CHEBI:57540"/>
        <dbReference type="ChEBI" id="CHEBI:76596"/>
        <dbReference type="ChEBI" id="CHEBI:82883"/>
        <dbReference type="ChEBI" id="CHEBI:85027"/>
        <dbReference type="EC" id="2.7.1.160"/>
    </reaction>
</comment>
<dbReference type="PANTHER" id="PTHR23044:SF61">
    <property type="entry name" value="3'-5' EXORIBONUCLEASE 1-RELATED"/>
    <property type="match status" value="1"/>
</dbReference>
<feature type="domain" description="EF-hand" evidence="11">
    <location>
        <begin position="50"/>
        <end position="85"/>
    </location>
</feature>
<evidence type="ECO:0000256" key="6">
    <source>
        <dbReference type="ARBA" id="ARBA00022801"/>
    </source>
</evidence>
<dbReference type="Pfam" id="PF13202">
    <property type="entry name" value="EF-hand_5"/>
    <property type="match status" value="1"/>
</dbReference>
<dbReference type="Proteomes" id="UP000323011">
    <property type="component" value="Unassembled WGS sequence"/>
</dbReference>
<reference evidence="12 13" key="1">
    <citation type="submission" date="2019-07" db="EMBL/GenBank/DDBJ databases">
        <title>Genomes of Cafeteria roenbergensis.</title>
        <authorList>
            <person name="Fischer M.G."/>
            <person name="Hackl T."/>
            <person name="Roman M."/>
        </authorList>
    </citation>
    <scope>NUCLEOTIDE SEQUENCE [LARGE SCALE GENOMIC DNA]</scope>
    <source>
        <strain evidence="12 13">BVI</strain>
    </source>
</reference>
<dbReference type="CDD" id="cd00051">
    <property type="entry name" value="EFh"/>
    <property type="match status" value="1"/>
</dbReference>
<keyword evidence="6" id="KW-0378">Hydrolase</keyword>
<dbReference type="Pfam" id="PF00929">
    <property type="entry name" value="RNase_T"/>
    <property type="match status" value="1"/>
</dbReference>
<evidence type="ECO:0000313" key="12">
    <source>
        <dbReference type="EMBL" id="KAA0152089.1"/>
    </source>
</evidence>
<accession>A0A5A8CHH4</accession>
<dbReference type="GO" id="GO:0005509">
    <property type="term" value="F:calcium ion binding"/>
    <property type="evidence" value="ECO:0007669"/>
    <property type="project" value="InterPro"/>
</dbReference>
<dbReference type="PANTHER" id="PTHR23044">
    <property type="entry name" value="3'-5' EXONUCLEASE ERI1-RELATED"/>
    <property type="match status" value="1"/>
</dbReference>
<organism evidence="12 13">
    <name type="scientific">Cafeteria roenbergensis</name>
    <name type="common">Marine flagellate</name>
    <dbReference type="NCBI Taxonomy" id="33653"/>
    <lineage>
        <taxon>Eukaryota</taxon>
        <taxon>Sar</taxon>
        <taxon>Stramenopiles</taxon>
        <taxon>Bigyra</taxon>
        <taxon>Opalozoa</taxon>
        <taxon>Bicosoecida</taxon>
        <taxon>Cafeteriaceae</taxon>
        <taxon>Cafeteria</taxon>
    </lineage>
</organism>
<dbReference type="InterPro" id="IPR018247">
    <property type="entry name" value="EF_Hand_1_Ca_BS"/>
</dbReference>
<evidence type="ECO:0000256" key="9">
    <source>
        <dbReference type="ARBA" id="ARBA00047949"/>
    </source>
</evidence>
<evidence type="ECO:0000256" key="8">
    <source>
        <dbReference type="ARBA" id="ARBA00022839"/>
    </source>
</evidence>
<comment type="caution">
    <text evidence="12">The sequence shown here is derived from an EMBL/GenBank/DDBJ whole genome shotgun (WGS) entry which is preliminary data.</text>
</comment>
<dbReference type="GO" id="GO:0000175">
    <property type="term" value="F:3'-5'-RNA exonuclease activity"/>
    <property type="evidence" value="ECO:0007669"/>
    <property type="project" value="InterPro"/>
</dbReference>
<dbReference type="EMBL" id="VLTN01000023">
    <property type="protein sequence ID" value="KAA0152089.1"/>
    <property type="molecule type" value="Genomic_DNA"/>
</dbReference>
<dbReference type="InterPro" id="IPR042080">
    <property type="entry name" value="RNA_2'-PTrans_N"/>
</dbReference>
<dbReference type="Gene3D" id="3.30.420.10">
    <property type="entry name" value="Ribonuclease H-like superfamily/Ribonuclease H"/>
    <property type="match status" value="1"/>
</dbReference>
<protein>
    <recommendedName>
        <fullName evidence="3">2'-phosphotransferase</fullName>
        <ecNumber evidence="3">2.7.1.160</ecNumber>
    </recommendedName>
</protein>
<keyword evidence="8" id="KW-0269">Exonuclease</keyword>
<evidence type="ECO:0000256" key="5">
    <source>
        <dbReference type="ARBA" id="ARBA00022737"/>
    </source>
</evidence>
<gene>
    <name evidence="12" type="ORF">FNF29_04203</name>
</gene>
<dbReference type="SUPFAM" id="SSF53098">
    <property type="entry name" value="Ribonuclease H-like"/>
    <property type="match status" value="1"/>
</dbReference>
<dbReference type="GO" id="GO:0003676">
    <property type="term" value="F:nucleic acid binding"/>
    <property type="evidence" value="ECO:0007669"/>
    <property type="project" value="InterPro"/>
</dbReference>
<sequence>MATDRNMRAKLTSSQKAEFTETFAMLDTDGSGAISTSEVKSGLQLCGMRPSDQDCANLVARFDVNGDGELELFEWLELAAIVFLGKDDEEVPTEMFSHLADGETGKITKASLFTAASRLLARVGQNDFSPLNAEAMLKALDASGEVDRDQFVRMCADLGVYVRKEAAAVGLALTKDGFAVVEALLAVPSMAKLGATVRDVRTTVERDEKSRYTLETRDGVLMVRANQGHSIKHIDDSSMLRAVASAAELPICYHGTSAGVLPLVLRPGSGLSRMTRRSAGRFPDVYIVLDFEATCVRGGRLSPQEVIELPSVALDARTGAVLSEFRSYVRPLHHPRLSEFCTELTGIEQPTVDAAPAWPEACAAWEAWVSEQGWTPAVGGAASSAEPAGAGPGAPEDSMSPAASFDWSFSGEGAVSGTSSAGTSRTRLRRPGTAVLVTCGDWDIKTMLPAQAAASPAAPVPQLMRSWINIKRTVAGRHGAAAARGMPSMLKFAGLPQRGRHHSGLDDCRNIGAVLSFLIGRGQAPTLSEARTRLRDRKNALNRLALEDALGKETEEQAKSESSVLSTMGGAPFLGVDEQKAKLSAYAADAADALERARRIKEQAEEASSEAASVAVLTVARAPEEAPLDAERRKRAAVLAAASPQDRATVQGLLEQVDQEDVAREVQREEARSAAAKGERARIGEESLRMAEEAARRGPQAVNLLAMQQMWDDLRRVRKLSEPRSAEESAALSDEQQGKERVVGPVAGAVADAMGWTAAAQ</sequence>
<comment type="similarity">
    <text evidence="2">Belongs to the centrin family.</text>
</comment>
<evidence type="ECO:0000256" key="1">
    <source>
        <dbReference type="ARBA" id="ARBA00003343"/>
    </source>
</evidence>
<dbReference type="InterPro" id="IPR051274">
    <property type="entry name" value="3-5_Exoribonuclease"/>
</dbReference>
<dbReference type="EC" id="2.7.1.160" evidence="3"/>
<proteinExistence type="inferred from homology"/>
<dbReference type="Gene3D" id="1.10.238.10">
    <property type="entry name" value="EF-hand"/>
    <property type="match status" value="1"/>
</dbReference>
<evidence type="ECO:0000256" key="10">
    <source>
        <dbReference type="SAM" id="MobiDB-lite"/>
    </source>
</evidence>
<dbReference type="Pfam" id="PF01885">
    <property type="entry name" value="PTS_2-RNA"/>
    <property type="match status" value="1"/>
</dbReference>
<keyword evidence="13" id="KW-1185">Reference proteome</keyword>
<feature type="compositionally biased region" description="Low complexity" evidence="10">
    <location>
        <begin position="377"/>
        <end position="396"/>
    </location>
</feature>
<evidence type="ECO:0000256" key="4">
    <source>
        <dbReference type="ARBA" id="ARBA00022722"/>
    </source>
</evidence>
<dbReference type="SUPFAM" id="SSF56399">
    <property type="entry name" value="ADP-ribosylation"/>
    <property type="match status" value="1"/>
</dbReference>
<dbReference type="SMART" id="SM00054">
    <property type="entry name" value="EFh"/>
    <property type="match status" value="2"/>
</dbReference>
<dbReference type="FunFam" id="1.10.238.10:FF:000178">
    <property type="entry name" value="Calmodulin-2 A"/>
    <property type="match status" value="1"/>
</dbReference>
<dbReference type="PROSITE" id="PS50222">
    <property type="entry name" value="EF_HAND_2"/>
    <property type="match status" value="2"/>
</dbReference>
<dbReference type="SUPFAM" id="SSF47473">
    <property type="entry name" value="EF-hand"/>
    <property type="match status" value="1"/>
</dbReference>